<comment type="caution">
    <text evidence="5">The sequence shown here is derived from an EMBL/GenBank/DDBJ whole genome shotgun (WGS) entry which is preliminary data.</text>
</comment>
<dbReference type="RefSeq" id="WP_367952270.1">
    <property type="nucleotide sequence ID" value="NZ_JBDPGJ010000001.1"/>
</dbReference>
<dbReference type="InterPro" id="IPR004636">
    <property type="entry name" value="AcOrn/SuccOrn_fam"/>
</dbReference>
<name>A0ABV3SCB4_9HYPH</name>
<dbReference type="EC" id="2.6.1.11" evidence="4"/>
<keyword evidence="3 4" id="KW-0663">Pyridoxal phosphate</keyword>
<feature type="binding site" evidence="4">
    <location>
        <begin position="97"/>
        <end position="98"/>
    </location>
    <ligand>
        <name>pyridoxal 5'-phosphate</name>
        <dbReference type="ChEBI" id="CHEBI:597326"/>
    </ligand>
</feature>
<feature type="binding site" evidence="4">
    <location>
        <position position="130"/>
    </location>
    <ligand>
        <name>pyridoxal 5'-phosphate</name>
        <dbReference type="ChEBI" id="CHEBI:597326"/>
    </ligand>
</feature>
<keyword evidence="6" id="KW-1185">Reference proteome</keyword>
<evidence type="ECO:0000313" key="5">
    <source>
        <dbReference type="EMBL" id="MEX0404383.1"/>
    </source>
</evidence>
<dbReference type="Gene3D" id="3.40.640.10">
    <property type="entry name" value="Type I PLP-dependent aspartate aminotransferase-like (Major domain)"/>
    <property type="match status" value="1"/>
</dbReference>
<keyword evidence="1 4" id="KW-0032">Aminotransferase</keyword>
<dbReference type="InterPro" id="IPR015424">
    <property type="entry name" value="PyrdxlP-dep_Trfase"/>
</dbReference>
<dbReference type="Gene3D" id="3.90.1150.10">
    <property type="entry name" value="Aspartate Aminotransferase, domain 1"/>
    <property type="match status" value="1"/>
</dbReference>
<keyword evidence="4" id="KW-0028">Amino-acid biosynthesis</keyword>
<comment type="subunit">
    <text evidence="4">Homodimer.</text>
</comment>
<feature type="binding site" evidence="4">
    <location>
        <position position="273"/>
    </location>
    <ligand>
        <name>pyridoxal 5'-phosphate</name>
        <dbReference type="ChEBI" id="CHEBI:597326"/>
    </ligand>
</feature>
<comment type="miscellaneous">
    <text evidence="4">May also have succinyldiaminopimelate aminotransferase activity, thus carrying out the corresponding step in lysine biosynthesis.</text>
</comment>
<keyword evidence="4" id="KW-0055">Arginine biosynthesis</keyword>
<dbReference type="GO" id="GO:0008483">
    <property type="term" value="F:transaminase activity"/>
    <property type="evidence" value="ECO:0007669"/>
    <property type="project" value="UniProtKB-KW"/>
</dbReference>
<dbReference type="InterPro" id="IPR005814">
    <property type="entry name" value="Aminotrans_3"/>
</dbReference>
<dbReference type="InterPro" id="IPR049704">
    <property type="entry name" value="Aminotrans_3_PPA_site"/>
</dbReference>
<dbReference type="HAMAP" id="MF_01107">
    <property type="entry name" value="ArgD_aminotrans_3"/>
    <property type="match status" value="1"/>
</dbReference>
<gene>
    <name evidence="4" type="primary">argD</name>
    <name evidence="5" type="ORF">ABGN05_01755</name>
</gene>
<dbReference type="PANTHER" id="PTHR11986">
    <property type="entry name" value="AMINOTRANSFERASE CLASS III"/>
    <property type="match status" value="1"/>
</dbReference>
<comment type="pathway">
    <text evidence="4">Amino-acid biosynthesis; L-arginine biosynthesis; N(2)-acetyl-L-ornithine from L-glutamate: step 4/4.</text>
</comment>
<feature type="binding site" evidence="4">
    <location>
        <position position="272"/>
    </location>
    <ligand>
        <name>N(2)-acetyl-L-ornithine</name>
        <dbReference type="ChEBI" id="CHEBI:57805"/>
    </ligand>
</feature>
<dbReference type="Proteomes" id="UP001556692">
    <property type="component" value="Unassembled WGS sequence"/>
</dbReference>
<feature type="binding site" evidence="4">
    <location>
        <begin position="215"/>
        <end position="218"/>
    </location>
    <ligand>
        <name>pyridoxal 5'-phosphate</name>
        <dbReference type="ChEBI" id="CHEBI:597326"/>
    </ligand>
</feature>
<evidence type="ECO:0000256" key="4">
    <source>
        <dbReference type="HAMAP-Rule" id="MF_01107"/>
    </source>
</evidence>
<dbReference type="InterPro" id="IPR015422">
    <property type="entry name" value="PyrdxlP-dep_Trfase_small"/>
</dbReference>
<dbReference type="CDD" id="cd00610">
    <property type="entry name" value="OAT_like"/>
    <property type="match status" value="1"/>
</dbReference>
<dbReference type="EMBL" id="JBDPGJ010000001">
    <property type="protein sequence ID" value="MEX0404383.1"/>
    <property type="molecule type" value="Genomic_DNA"/>
</dbReference>
<evidence type="ECO:0000256" key="3">
    <source>
        <dbReference type="ARBA" id="ARBA00022898"/>
    </source>
</evidence>
<dbReference type="PIRSF" id="PIRSF000521">
    <property type="entry name" value="Transaminase_4ab_Lys_Orn"/>
    <property type="match status" value="1"/>
</dbReference>
<dbReference type="PANTHER" id="PTHR11986:SF113">
    <property type="entry name" value="SUCCINYLORNITHINE TRANSAMINASE"/>
    <property type="match status" value="1"/>
</dbReference>
<feature type="binding site" evidence="4">
    <location>
        <position position="133"/>
    </location>
    <ligand>
        <name>N(2)-acetyl-L-ornithine</name>
        <dbReference type="ChEBI" id="CHEBI:57805"/>
    </ligand>
</feature>
<organism evidence="5 6">
    <name type="scientific">Aquibium pacificus</name>
    <dbReference type="NCBI Taxonomy" id="3153579"/>
    <lineage>
        <taxon>Bacteria</taxon>
        <taxon>Pseudomonadati</taxon>
        <taxon>Pseudomonadota</taxon>
        <taxon>Alphaproteobacteria</taxon>
        <taxon>Hyphomicrobiales</taxon>
        <taxon>Phyllobacteriaceae</taxon>
        <taxon>Aquibium</taxon>
    </lineage>
</organism>
<keyword evidence="2 4" id="KW-0808">Transferase</keyword>
<dbReference type="NCBIfam" id="TIGR00707">
    <property type="entry name" value="argD"/>
    <property type="match status" value="1"/>
</dbReference>
<evidence type="ECO:0000313" key="6">
    <source>
        <dbReference type="Proteomes" id="UP001556692"/>
    </source>
</evidence>
<evidence type="ECO:0000256" key="1">
    <source>
        <dbReference type="ARBA" id="ARBA00022576"/>
    </source>
</evidence>
<comment type="similarity">
    <text evidence="4">Belongs to the class-III pyridoxal-phosphate-dependent aminotransferase family. ArgD subfamily.</text>
</comment>
<dbReference type="NCBIfam" id="NF002325">
    <property type="entry name" value="PRK01278.1"/>
    <property type="match status" value="1"/>
</dbReference>
<comment type="catalytic activity">
    <reaction evidence="4">
        <text>N(2)-acetyl-L-ornithine + 2-oxoglutarate = N-acetyl-L-glutamate 5-semialdehyde + L-glutamate</text>
        <dbReference type="Rhea" id="RHEA:18049"/>
        <dbReference type="ChEBI" id="CHEBI:16810"/>
        <dbReference type="ChEBI" id="CHEBI:29123"/>
        <dbReference type="ChEBI" id="CHEBI:29985"/>
        <dbReference type="ChEBI" id="CHEBI:57805"/>
        <dbReference type="EC" id="2.6.1.11"/>
    </reaction>
</comment>
<reference evidence="5 6" key="1">
    <citation type="submission" date="2024-05" db="EMBL/GenBank/DDBJ databases">
        <authorList>
            <person name="Jiang F."/>
        </authorList>
    </citation>
    <scope>NUCLEOTIDE SEQUENCE [LARGE SCALE GENOMIC DNA]</scope>
    <source>
        <strain evidence="5 6">LZ166</strain>
    </source>
</reference>
<evidence type="ECO:0000256" key="2">
    <source>
        <dbReference type="ARBA" id="ARBA00022679"/>
    </source>
</evidence>
<comment type="cofactor">
    <cofactor evidence="4">
        <name>pyridoxal 5'-phosphate</name>
        <dbReference type="ChEBI" id="CHEBI:597326"/>
    </cofactor>
    <text evidence="4">Binds 1 pyridoxal phosphate per subunit.</text>
</comment>
<accession>A0ABV3SCB4</accession>
<proteinExistence type="inferred from homology"/>
<comment type="subcellular location">
    <subcellularLocation>
        <location evidence="4">Cytoplasm</location>
    </subcellularLocation>
</comment>
<keyword evidence="4" id="KW-0963">Cytoplasm</keyword>
<dbReference type="PROSITE" id="PS00600">
    <property type="entry name" value="AA_TRANSFER_CLASS_3"/>
    <property type="match status" value="1"/>
</dbReference>
<dbReference type="InterPro" id="IPR050103">
    <property type="entry name" value="Class-III_PLP-dep_AT"/>
</dbReference>
<dbReference type="Pfam" id="PF00202">
    <property type="entry name" value="Aminotran_3"/>
    <property type="match status" value="1"/>
</dbReference>
<sequence>MSGSALYETFARAPLAFDRGEGSWLVTTEGERYLDFAAGIAVNSLGHGHPHLVEALTEQAGKLWHVSNLYEIPGQRRLGERLVANSFADKVFFTNSGAEALECAIKTARRYHYVNGNPERYRIITFEGAFHGRTLATIAAGGQPKYLEGFGPKVEGFDQVALGDAEALKKAITAETAAILVEPVQGEGGIRVVPAEMLKLMRKLADDNGLLLIYDEVQCGVGRTGKLFAYEWSGAEPDIMAIAKGIGGGFPLGACLSTDEAAVGMTAGVHGTTFGGNPLAMAVGNAVLDVVLEEGFLDEVSRKSLLIKQGLAAIADEYPSVIEEIRGVGLILGIKCRMPNAGVNMAFREEKLLTVPGGDNVVRLLPPLTVTDEEIRTGLERIRAAASKLASKSGGN</sequence>
<feature type="modified residue" description="N6-(pyridoxal phosphate)lysine" evidence="4">
    <location>
        <position position="244"/>
    </location>
</feature>
<protein>
    <recommendedName>
        <fullName evidence="4">Acetylornithine aminotransferase</fullName>
        <shortName evidence="4">ACOAT</shortName>
        <ecNumber evidence="4">2.6.1.11</ecNumber>
    </recommendedName>
</protein>
<dbReference type="SUPFAM" id="SSF53383">
    <property type="entry name" value="PLP-dependent transferases"/>
    <property type="match status" value="1"/>
</dbReference>
<dbReference type="InterPro" id="IPR015421">
    <property type="entry name" value="PyrdxlP-dep_Trfase_major"/>
</dbReference>